<evidence type="ECO:0000313" key="2">
    <source>
        <dbReference type="Proteomes" id="UP000473885"/>
    </source>
</evidence>
<dbReference type="Proteomes" id="UP000473885">
    <property type="component" value="Unassembled WGS sequence"/>
</dbReference>
<protein>
    <submittedName>
        <fullName evidence="1">Uncharacterized protein</fullName>
    </submittedName>
</protein>
<keyword evidence="2" id="KW-1185">Reference proteome</keyword>
<comment type="caution">
    <text evidence="1">The sequence shown here is derived from an EMBL/GenBank/DDBJ whole genome shotgun (WGS) entry which is preliminary data.</text>
</comment>
<reference evidence="1 2" key="1">
    <citation type="submission" date="2019-04" db="EMBL/GenBank/DDBJ databases">
        <title>Genome sequencing of Clostridium botulinum Groups I-IV and Clostridium butyricum.</title>
        <authorList>
            <person name="Brunt J."/>
            <person name="Van Vliet A.H.M."/>
            <person name="Stringer S.C."/>
            <person name="Carter A.T."/>
            <person name="Peck M.W."/>
        </authorList>
    </citation>
    <scope>NUCLEOTIDE SEQUENCE [LARGE SCALE GENOMIC DNA]</scope>
    <source>
        <strain evidence="1 2">IFR 18/094</strain>
    </source>
</reference>
<dbReference type="RefSeq" id="WP_163250033.1">
    <property type="nucleotide sequence ID" value="NZ_SXDP01000021.1"/>
</dbReference>
<name>A0A6M0REB3_9CLOT</name>
<dbReference type="EMBL" id="SXDP01000021">
    <property type="protein sequence ID" value="NEZ48019.1"/>
    <property type="molecule type" value="Genomic_DNA"/>
</dbReference>
<proteinExistence type="predicted"/>
<sequence>MTSEGFNRLASLFLNDIDKITYTQDKEKKEKKLFNSLIKDNKVTLYFKIDRAEIGTFDNFKLIGKSGIAYTSKILNFTKANDEIIIEFPFQFIEGGEVE</sequence>
<evidence type="ECO:0000313" key="1">
    <source>
        <dbReference type="EMBL" id="NEZ48019.1"/>
    </source>
</evidence>
<organism evidence="1 2">
    <name type="scientific">Clostridium niameyense</name>
    <dbReference type="NCBI Taxonomy" id="1622073"/>
    <lineage>
        <taxon>Bacteria</taxon>
        <taxon>Bacillati</taxon>
        <taxon>Bacillota</taxon>
        <taxon>Clostridia</taxon>
        <taxon>Eubacteriales</taxon>
        <taxon>Clostridiaceae</taxon>
        <taxon>Clostridium</taxon>
    </lineage>
</organism>
<dbReference type="AlphaFoldDB" id="A0A6M0REB3"/>
<accession>A0A6M0REB3</accession>
<gene>
    <name evidence="1" type="ORF">FDF74_12645</name>
</gene>